<accession>A0A0S4W5J9</accession>
<evidence type="ECO:0000259" key="1">
    <source>
        <dbReference type="Pfam" id="PF20613"/>
    </source>
</evidence>
<dbReference type="InterPro" id="IPR046748">
    <property type="entry name" value="HipA_2"/>
</dbReference>
<dbReference type="EMBL" id="LN899826">
    <property type="protein sequence ID" value="CUV41770.1"/>
    <property type="molecule type" value="Genomic_DNA"/>
</dbReference>
<sequence length="247" mass="27763">MINDRVVQICEILGRASEGTTEPVRCRGDDGLVYYVKGRNAGRRSQICEWVCSNLGLAFGLPIPKPRIVDIPPELVEFGPDWQRGLGGGLAFGSLACSNMLTLPYSAIEAVDPQVQCDLLVFDWWVQNQDRTLTEKGGNPNLLWDVRARSVTVIDFNLAFDIDFNVAAFVFGHAFCSQFNRAFGDWVARQEYHRRLDQAAMILDGVFDSMPDDWLWLGPDVPTTFGRDDVEATLGRRADQDFWAILK</sequence>
<protein>
    <recommendedName>
        <fullName evidence="1">HipA-like kinase domain-containing protein</fullName>
    </recommendedName>
</protein>
<evidence type="ECO:0000313" key="2">
    <source>
        <dbReference type="EMBL" id="CUV25531.1"/>
    </source>
</evidence>
<proteinExistence type="predicted"/>
<evidence type="ECO:0000313" key="3">
    <source>
        <dbReference type="EMBL" id="CUV33025.1"/>
    </source>
</evidence>
<evidence type="ECO:0000313" key="4">
    <source>
        <dbReference type="EMBL" id="CUV41770.1"/>
    </source>
</evidence>
<dbReference type="Pfam" id="PF20613">
    <property type="entry name" value="HipA_2"/>
    <property type="match status" value="1"/>
</dbReference>
<reference evidence="4" key="1">
    <citation type="submission" date="2015-10" db="EMBL/GenBank/DDBJ databases">
        <authorList>
            <person name="Gilbert D.G."/>
        </authorList>
    </citation>
    <scope>NUCLEOTIDE SEQUENCE</scope>
    <source>
        <strain evidence="4">Phyl III-seqv23</strain>
    </source>
</reference>
<dbReference type="AlphaFoldDB" id="A0A0S4W5J9"/>
<organism evidence="4">
    <name type="scientific">Ralstonia solanacearum</name>
    <name type="common">Pseudomonas solanacearum</name>
    <dbReference type="NCBI Taxonomy" id="305"/>
    <lineage>
        <taxon>Bacteria</taxon>
        <taxon>Pseudomonadati</taxon>
        <taxon>Pseudomonadota</taxon>
        <taxon>Betaproteobacteria</taxon>
        <taxon>Burkholderiales</taxon>
        <taxon>Burkholderiaceae</taxon>
        <taxon>Ralstonia</taxon>
        <taxon>Ralstonia solanacearum species complex</taxon>
    </lineage>
</organism>
<feature type="domain" description="HipA-like kinase" evidence="1">
    <location>
        <begin position="9"/>
        <end position="244"/>
    </location>
</feature>
<dbReference type="EMBL" id="LN899825">
    <property type="protein sequence ID" value="CUV33025.1"/>
    <property type="molecule type" value="Genomic_DNA"/>
</dbReference>
<dbReference type="EMBL" id="LN899823">
    <property type="protein sequence ID" value="CUV25531.1"/>
    <property type="molecule type" value="Genomic_DNA"/>
</dbReference>
<gene>
    <name evidence="2" type="ORF">RUN1744_v1_990051</name>
    <name evidence="3" type="ORF">TD1301_v1_270013</name>
    <name evidence="4" type="ORF">TF3108_v1_850055</name>
</gene>
<name>A0A0S4W5J9_RALSL</name>